<dbReference type="EMBL" id="CP073100">
    <property type="protein sequence ID" value="QUE52027.1"/>
    <property type="molecule type" value="Genomic_DNA"/>
</dbReference>
<dbReference type="RefSeq" id="WP_211632484.1">
    <property type="nucleotide sequence ID" value="NZ_CP073100.1"/>
</dbReference>
<protein>
    <submittedName>
        <fullName evidence="2">Neutral/alkaline non-lysosomal ceramidase N-terminal domain-containing protein</fullName>
    </submittedName>
</protein>
<evidence type="ECO:0000259" key="1">
    <source>
        <dbReference type="Pfam" id="PF04734"/>
    </source>
</evidence>
<sequence length="462" mass="51557">MARLGRLALYGVAVVALLVVVSVKPVDREPYFTTHYHEETRRHFEESVKTYRPGTGALKAGFGKARLSPELRAAEDDPEQGKFKWLPMAGYNSRGDKPTEGIHDDLWAKAVAMEVSGRRLVMLRLDALIIPHDVSDAVVKELSARHGLKREEIYFSATHTHSGIGGWGPDPISEAFSGGYNAGIPKWFVRQLVTAADDALGHMEPASLGGGRFHEPDYVRNRLAKTWGRVDDEFSYLLLKQQGGTTGVIGVYNAHATCLSGENMKLSADYPGYWERRIEEKTGGFAMYMAGAVGSHGPEYGYRDFEGARKMGEALADDLLKRLPETKLESETTLGAFGLDLGLPESQVRVTDTWCLRPTVTSRLIPVEQQTYLQVVRLGDGLWFSTPCDFSGELALDLKAPLELRGYHATVTSFNGDYIGYVVPQHYFDYTKYESRAMSFYGPYVSPHFMDWMRRMADMVAK</sequence>
<evidence type="ECO:0000313" key="2">
    <source>
        <dbReference type="EMBL" id="QUE52027.1"/>
    </source>
</evidence>
<accession>A0A975J0Z7</accession>
<dbReference type="AlphaFoldDB" id="A0A975J0Z7"/>
<organism evidence="2 3">
    <name type="scientific">Luteolibacter ambystomatis</name>
    <dbReference type="NCBI Taxonomy" id="2824561"/>
    <lineage>
        <taxon>Bacteria</taxon>
        <taxon>Pseudomonadati</taxon>
        <taxon>Verrucomicrobiota</taxon>
        <taxon>Verrucomicrobiia</taxon>
        <taxon>Verrucomicrobiales</taxon>
        <taxon>Verrucomicrobiaceae</taxon>
        <taxon>Luteolibacter</taxon>
    </lineage>
</organism>
<name>A0A975J0Z7_9BACT</name>
<gene>
    <name evidence="2" type="ORF">KBB96_03855</name>
</gene>
<reference evidence="2" key="1">
    <citation type="submission" date="2021-04" db="EMBL/GenBank/DDBJ databases">
        <title>Luteolibacter sp. 32A isolated from the skin of an Anderson's salamander (Ambystoma andersonii).</title>
        <authorList>
            <person name="Spergser J."/>
            <person name="Busse H.-J."/>
        </authorList>
    </citation>
    <scope>NUCLEOTIDE SEQUENCE</scope>
    <source>
        <strain evidence="2">32A</strain>
    </source>
</reference>
<evidence type="ECO:0000313" key="3">
    <source>
        <dbReference type="Proteomes" id="UP000676169"/>
    </source>
</evidence>
<dbReference type="KEGG" id="lamb:KBB96_03855"/>
<proteinExistence type="predicted"/>
<dbReference type="InterPro" id="IPR031329">
    <property type="entry name" value="NEUT/ALK_ceramidase_N"/>
</dbReference>
<feature type="domain" description="Neutral/alkaline non-lysosomal ceramidase N-terminal" evidence="1">
    <location>
        <begin position="86"/>
        <end position="283"/>
    </location>
</feature>
<keyword evidence="3" id="KW-1185">Reference proteome</keyword>
<dbReference type="Proteomes" id="UP000676169">
    <property type="component" value="Chromosome"/>
</dbReference>
<dbReference type="Pfam" id="PF04734">
    <property type="entry name" value="Ceramidase_alk"/>
    <property type="match status" value="1"/>
</dbReference>